<comment type="caution">
    <text evidence="1">The sequence shown here is derived from an EMBL/GenBank/DDBJ whole genome shotgun (WGS) entry which is preliminary data.</text>
</comment>
<evidence type="ECO:0000313" key="1">
    <source>
        <dbReference type="EMBL" id="KAJ1679778.1"/>
    </source>
</evidence>
<keyword evidence="2" id="KW-1185">Reference proteome</keyword>
<name>A0ACC1HXD7_9FUNG</name>
<protein>
    <submittedName>
        <fullName evidence="1">Farnesyl pyrophosphate synthetase</fullName>
        <ecNumber evidence="1">2.5.1.1</ecNumber>
    </submittedName>
</protein>
<proteinExistence type="predicted"/>
<dbReference type="EC" id="2.5.1.1" evidence="1"/>
<keyword evidence="1" id="KW-0808">Transferase</keyword>
<reference evidence="1" key="1">
    <citation type="submission" date="2022-06" db="EMBL/GenBank/DDBJ databases">
        <title>Phylogenomic reconstructions and comparative analyses of Kickxellomycotina fungi.</title>
        <authorList>
            <person name="Reynolds N.K."/>
            <person name="Stajich J.E."/>
            <person name="Barry K."/>
            <person name="Grigoriev I.V."/>
            <person name="Crous P."/>
            <person name="Smith M.E."/>
        </authorList>
    </citation>
    <scope>NUCLEOTIDE SEQUENCE</scope>
    <source>
        <strain evidence="1">RSA 2271</strain>
    </source>
</reference>
<sequence length="267" mass="31080">MNRGLSVVDTTHILVGEDKFDGEIKRKAMILGWSDGVGMIAINDAFLLEAFIHRLFRKYFRHEPFYVDLLELMQECTYRTELGQMVDLITAPEDNVDLNRFSIEKYTYIVKYKTAYYSFYLPVALSFLLAGDPIFKKAEEFLIPLGEYFQIQDDYLDCYGDPAFIGKIGTDIQDNKCSWLVVKALELIAKSGNIAHRQVLEVNYGRKDQEKAAKVKALYRELGLESIYREYEERVGNSLLEHIKLVEDPKLAQIFKTFFDKIYKRNK</sequence>
<gene>
    <name evidence="1" type="primary">ERG20</name>
    <name evidence="1" type="ORF">EV182_001347</name>
</gene>
<dbReference type="EMBL" id="JAMZIH010000183">
    <property type="protein sequence ID" value="KAJ1679778.1"/>
    <property type="molecule type" value="Genomic_DNA"/>
</dbReference>
<organism evidence="1 2">
    <name type="scientific">Spiromyces aspiralis</name>
    <dbReference type="NCBI Taxonomy" id="68401"/>
    <lineage>
        <taxon>Eukaryota</taxon>
        <taxon>Fungi</taxon>
        <taxon>Fungi incertae sedis</taxon>
        <taxon>Zoopagomycota</taxon>
        <taxon>Kickxellomycotina</taxon>
        <taxon>Kickxellomycetes</taxon>
        <taxon>Kickxellales</taxon>
        <taxon>Kickxellaceae</taxon>
        <taxon>Spiromyces</taxon>
    </lineage>
</organism>
<evidence type="ECO:0000313" key="2">
    <source>
        <dbReference type="Proteomes" id="UP001145114"/>
    </source>
</evidence>
<dbReference type="Proteomes" id="UP001145114">
    <property type="component" value="Unassembled WGS sequence"/>
</dbReference>
<accession>A0ACC1HXD7</accession>